<dbReference type="RefSeq" id="WP_084089939.1">
    <property type="nucleotide sequence ID" value="NZ_FWXD01000006.1"/>
</dbReference>
<evidence type="ECO:0000313" key="4">
    <source>
        <dbReference type="Proteomes" id="UP000192761"/>
    </source>
</evidence>
<dbReference type="PROSITE" id="PS51257">
    <property type="entry name" value="PROKAR_LIPOPROTEIN"/>
    <property type="match status" value="1"/>
</dbReference>
<proteinExistence type="predicted"/>
<reference evidence="3 4" key="1">
    <citation type="submission" date="2017-04" db="EMBL/GenBank/DDBJ databases">
        <authorList>
            <person name="Afonso C.L."/>
            <person name="Miller P.J."/>
            <person name="Scott M.A."/>
            <person name="Spackman E."/>
            <person name="Goraichik I."/>
            <person name="Dimitrov K.M."/>
            <person name="Suarez D.L."/>
            <person name="Swayne D.E."/>
        </authorList>
    </citation>
    <scope>NUCLEOTIDE SEQUENCE [LARGE SCALE GENOMIC DNA]</scope>
    <source>
        <strain evidence="3 4">DSM 23236</strain>
    </source>
</reference>
<dbReference type="EMBL" id="FWXD01000006">
    <property type="protein sequence ID" value="SMC21874.1"/>
    <property type="molecule type" value="Genomic_DNA"/>
</dbReference>
<sequence>MKPIRTLLIPCLLLISISGLTGCDQVMEVLNKQKANGKAIGAACRHSGRALEDCYRRNPRIAKADIFAGWKEMNEYMLAKKLDVVPPPPDLPATSAIPKAAANIAAPTEEGEGGDTAEKDHASAPAHAKTE</sequence>
<gene>
    <name evidence="3" type="ORF">SAMN02745857_01267</name>
</gene>
<evidence type="ECO:0000256" key="2">
    <source>
        <dbReference type="SAM" id="SignalP"/>
    </source>
</evidence>
<name>A0A1W1XDJ9_9NEIS</name>
<feature type="signal peptide" evidence="2">
    <location>
        <begin position="1"/>
        <end position="22"/>
    </location>
</feature>
<evidence type="ECO:0000313" key="3">
    <source>
        <dbReference type="EMBL" id="SMC21874.1"/>
    </source>
</evidence>
<dbReference type="Proteomes" id="UP000192761">
    <property type="component" value="Unassembled WGS sequence"/>
</dbReference>
<evidence type="ECO:0008006" key="5">
    <source>
        <dbReference type="Google" id="ProtNLM"/>
    </source>
</evidence>
<accession>A0A1W1XDJ9</accession>
<protein>
    <recommendedName>
        <fullName evidence="5">Conjugative transfer region protein TrbK</fullName>
    </recommendedName>
</protein>
<feature type="chain" id="PRO_5011986370" description="Conjugative transfer region protein TrbK" evidence="2">
    <location>
        <begin position="23"/>
        <end position="131"/>
    </location>
</feature>
<dbReference type="OrthoDB" id="8527508at2"/>
<dbReference type="AlphaFoldDB" id="A0A1W1XDJ9"/>
<keyword evidence="2" id="KW-0732">Signal</keyword>
<feature type="compositionally biased region" description="Basic and acidic residues" evidence="1">
    <location>
        <begin position="116"/>
        <end position="131"/>
    </location>
</feature>
<dbReference type="STRING" id="1121001.SAMN02745857_01267"/>
<organism evidence="3 4">
    <name type="scientific">Andreprevotia lacus DSM 23236</name>
    <dbReference type="NCBI Taxonomy" id="1121001"/>
    <lineage>
        <taxon>Bacteria</taxon>
        <taxon>Pseudomonadati</taxon>
        <taxon>Pseudomonadota</taxon>
        <taxon>Betaproteobacteria</taxon>
        <taxon>Neisseriales</taxon>
        <taxon>Chitinibacteraceae</taxon>
        <taxon>Andreprevotia</taxon>
    </lineage>
</organism>
<evidence type="ECO:0000256" key="1">
    <source>
        <dbReference type="SAM" id="MobiDB-lite"/>
    </source>
</evidence>
<feature type="region of interest" description="Disordered" evidence="1">
    <location>
        <begin position="103"/>
        <end position="131"/>
    </location>
</feature>
<keyword evidence="4" id="KW-1185">Reference proteome</keyword>